<dbReference type="Pfam" id="PF00172">
    <property type="entry name" value="Zn_clus"/>
    <property type="match status" value="1"/>
</dbReference>
<dbReference type="OrthoDB" id="3163292at2759"/>
<gene>
    <name evidence="9" type="ORF">DAEQUDRAFT_765701</name>
</gene>
<evidence type="ECO:0000256" key="5">
    <source>
        <dbReference type="ARBA" id="ARBA00023163"/>
    </source>
</evidence>
<evidence type="ECO:0000256" key="7">
    <source>
        <dbReference type="SAM" id="MobiDB-lite"/>
    </source>
</evidence>
<dbReference type="SMART" id="SM00906">
    <property type="entry name" value="Fungal_trans"/>
    <property type="match status" value="1"/>
</dbReference>
<dbReference type="SUPFAM" id="SSF57701">
    <property type="entry name" value="Zn2/Cys6 DNA-binding domain"/>
    <property type="match status" value="1"/>
</dbReference>
<dbReference type="PANTHER" id="PTHR31845">
    <property type="entry name" value="FINGER DOMAIN PROTEIN, PUTATIVE-RELATED"/>
    <property type="match status" value="1"/>
</dbReference>
<dbReference type="GO" id="GO:0005634">
    <property type="term" value="C:nucleus"/>
    <property type="evidence" value="ECO:0007669"/>
    <property type="project" value="UniProtKB-SubCell"/>
</dbReference>
<dbReference type="AlphaFoldDB" id="A0A165Q8V1"/>
<dbReference type="InterPro" id="IPR001138">
    <property type="entry name" value="Zn2Cys6_DnaBD"/>
</dbReference>
<dbReference type="Proteomes" id="UP000076727">
    <property type="component" value="Unassembled WGS sequence"/>
</dbReference>
<protein>
    <recommendedName>
        <fullName evidence="8">Zn(2)-C6 fungal-type domain-containing protein</fullName>
    </recommendedName>
</protein>
<keyword evidence="4" id="KW-0238">DNA-binding</keyword>
<evidence type="ECO:0000256" key="2">
    <source>
        <dbReference type="ARBA" id="ARBA00022723"/>
    </source>
</evidence>
<keyword evidence="10" id="KW-1185">Reference proteome</keyword>
<dbReference type="SMART" id="SM00066">
    <property type="entry name" value="GAL4"/>
    <property type="match status" value="1"/>
</dbReference>
<dbReference type="Pfam" id="PF04082">
    <property type="entry name" value="Fungal_trans"/>
    <property type="match status" value="1"/>
</dbReference>
<keyword evidence="6" id="KW-0539">Nucleus</keyword>
<evidence type="ECO:0000313" key="9">
    <source>
        <dbReference type="EMBL" id="KZT69157.1"/>
    </source>
</evidence>
<keyword evidence="2" id="KW-0479">Metal-binding</keyword>
<dbReference type="STRING" id="1314783.A0A165Q8V1"/>
<dbReference type="PANTHER" id="PTHR31845:SF17">
    <property type="entry name" value="ZN(II)2CYS6 TRANSCRIPTION FACTOR (EUROFUNG)"/>
    <property type="match status" value="1"/>
</dbReference>
<evidence type="ECO:0000313" key="10">
    <source>
        <dbReference type="Proteomes" id="UP000076727"/>
    </source>
</evidence>
<accession>A0A165Q8V1</accession>
<dbReference type="PROSITE" id="PS00463">
    <property type="entry name" value="ZN2_CY6_FUNGAL_1"/>
    <property type="match status" value="1"/>
</dbReference>
<dbReference type="CDD" id="cd00067">
    <property type="entry name" value="GAL4"/>
    <property type="match status" value="1"/>
</dbReference>
<sequence>MSDTESDGSSSDAYTGESRSFKPKGACSNCKALKVRCQWIVDEGICTKCKTTGADCVAHGRKKRRPVMSHEQLVQRSQAQDAHIQSLLSQLDGLKQFSEMRHFVNEAQAEAAALRVTPNGLGAPHVVYNDEEPALGERPGSCRALPSDEPSTATARTTASFFIPYYTVIDFETFKCPPILSCGVFGPAEVTALFRLYFDKLYPSFAILDPVLHTPQYVLSKSSLLFTTILYVTSRTWKHRPKLHELARAHIVESIREAVKEGYKTIETCQAFVILSLFPTPHTNSVDSRGWMFMGIAIRIAQDLRLDEQPPVDLPEREKLNRLRTWFEVVSIDSSNSIQKGRPAMIHRNNFTYQMSGVWYRCSPLNSPYDIYCGAYADLMLFVSNLWGPIGAASMNLQDDANVIDTILAYHRSVCDRVEMWQERVAEQQIATHRDPKLELLGHALRLTVLGVGIQHSLKRVLYPNMNLLHLAIEAARHILKYDIEYIYPTGFMRYAIEPQYIYVTYSAAFLINLLRPSLTQLLERSLRVDIFRKIRTLIELFTSSEVVLDKGHMPIVYAAFLQDFLDQMTTGQDIAEDPSAYPSTPTLSNSRVLTHGVVAESRANAGPVMDVQTLRGAEFTVDQFVTEVTTYQSAAYPAQDSPIWHGFPVDEGTW</sequence>
<dbReference type="GO" id="GO:0006351">
    <property type="term" value="P:DNA-templated transcription"/>
    <property type="evidence" value="ECO:0007669"/>
    <property type="project" value="InterPro"/>
</dbReference>
<reference evidence="9 10" key="1">
    <citation type="journal article" date="2016" name="Mol. Biol. Evol.">
        <title>Comparative Genomics of Early-Diverging Mushroom-Forming Fungi Provides Insights into the Origins of Lignocellulose Decay Capabilities.</title>
        <authorList>
            <person name="Nagy L.G."/>
            <person name="Riley R."/>
            <person name="Tritt A."/>
            <person name="Adam C."/>
            <person name="Daum C."/>
            <person name="Floudas D."/>
            <person name="Sun H."/>
            <person name="Yadav J.S."/>
            <person name="Pangilinan J."/>
            <person name="Larsson K.H."/>
            <person name="Matsuura K."/>
            <person name="Barry K."/>
            <person name="Labutti K."/>
            <person name="Kuo R."/>
            <person name="Ohm R.A."/>
            <person name="Bhattacharya S.S."/>
            <person name="Shirouzu T."/>
            <person name="Yoshinaga Y."/>
            <person name="Martin F.M."/>
            <person name="Grigoriev I.V."/>
            <person name="Hibbett D.S."/>
        </authorList>
    </citation>
    <scope>NUCLEOTIDE SEQUENCE [LARGE SCALE GENOMIC DNA]</scope>
    <source>
        <strain evidence="9 10">L-15889</strain>
    </source>
</reference>
<proteinExistence type="predicted"/>
<dbReference type="InterPro" id="IPR007219">
    <property type="entry name" value="XnlR_reg_dom"/>
</dbReference>
<dbReference type="GO" id="GO:0000976">
    <property type="term" value="F:transcription cis-regulatory region binding"/>
    <property type="evidence" value="ECO:0007669"/>
    <property type="project" value="TreeGrafter"/>
</dbReference>
<keyword evidence="3" id="KW-0805">Transcription regulation</keyword>
<organism evidence="9 10">
    <name type="scientific">Daedalea quercina L-15889</name>
    <dbReference type="NCBI Taxonomy" id="1314783"/>
    <lineage>
        <taxon>Eukaryota</taxon>
        <taxon>Fungi</taxon>
        <taxon>Dikarya</taxon>
        <taxon>Basidiomycota</taxon>
        <taxon>Agaricomycotina</taxon>
        <taxon>Agaricomycetes</taxon>
        <taxon>Polyporales</taxon>
        <taxon>Fomitopsis</taxon>
    </lineage>
</organism>
<dbReference type="InterPro" id="IPR036864">
    <property type="entry name" value="Zn2-C6_fun-type_DNA-bd_sf"/>
</dbReference>
<dbReference type="GO" id="GO:0000981">
    <property type="term" value="F:DNA-binding transcription factor activity, RNA polymerase II-specific"/>
    <property type="evidence" value="ECO:0007669"/>
    <property type="project" value="InterPro"/>
</dbReference>
<dbReference type="EMBL" id="KV429060">
    <property type="protein sequence ID" value="KZT69157.1"/>
    <property type="molecule type" value="Genomic_DNA"/>
</dbReference>
<evidence type="ECO:0000256" key="1">
    <source>
        <dbReference type="ARBA" id="ARBA00004123"/>
    </source>
</evidence>
<evidence type="ECO:0000256" key="4">
    <source>
        <dbReference type="ARBA" id="ARBA00023125"/>
    </source>
</evidence>
<dbReference type="Gene3D" id="4.10.240.10">
    <property type="entry name" value="Zn(2)-C6 fungal-type DNA-binding domain"/>
    <property type="match status" value="1"/>
</dbReference>
<dbReference type="GO" id="GO:0008270">
    <property type="term" value="F:zinc ion binding"/>
    <property type="evidence" value="ECO:0007669"/>
    <property type="project" value="InterPro"/>
</dbReference>
<evidence type="ECO:0000259" key="8">
    <source>
        <dbReference type="PROSITE" id="PS00463"/>
    </source>
</evidence>
<name>A0A165Q8V1_9APHY</name>
<dbReference type="InterPro" id="IPR051089">
    <property type="entry name" value="prtT"/>
</dbReference>
<evidence type="ECO:0000256" key="6">
    <source>
        <dbReference type="ARBA" id="ARBA00023242"/>
    </source>
</evidence>
<feature type="region of interest" description="Disordered" evidence="7">
    <location>
        <begin position="1"/>
        <end position="25"/>
    </location>
</feature>
<keyword evidence="5" id="KW-0804">Transcription</keyword>
<dbReference type="CDD" id="cd12148">
    <property type="entry name" value="fungal_TF_MHR"/>
    <property type="match status" value="1"/>
</dbReference>
<comment type="subcellular location">
    <subcellularLocation>
        <location evidence="1">Nucleus</location>
    </subcellularLocation>
</comment>
<feature type="domain" description="Zn(2)-C6 fungal-type" evidence="8">
    <location>
        <begin position="26"/>
        <end position="56"/>
    </location>
</feature>
<evidence type="ECO:0000256" key="3">
    <source>
        <dbReference type="ARBA" id="ARBA00023015"/>
    </source>
</evidence>